<dbReference type="Proteomes" id="UP000053815">
    <property type="component" value="Unassembled WGS sequence"/>
</dbReference>
<dbReference type="AlphaFoldDB" id="A0A0C9N958"/>
<feature type="compositionally biased region" description="Low complexity" evidence="1">
    <location>
        <begin position="16"/>
        <end position="26"/>
    </location>
</feature>
<dbReference type="STRING" id="91626.A0A0C9N958"/>
<organism evidence="2">
    <name type="scientific">Mucor ambiguus</name>
    <dbReference type="NCBI Taxonomy" id="91626"/>
    <lineage>
        <taxon>Eukaryota</taxon>
        <taxon>Fungi</taxon>
        <taxon>Fungi incertae sedis</taxon>
        <taxon>Mucoromycota</taxon>
        <taxon>Mucoromycotina</taxon>
        <taxon>Mucoromycetes</taxon>
        <taxon>Mucorales</taxon>
        <taxon>Mucorineae</taxon>
        <taxon>Mucoraceae</taxon>
        <taxon>Mucor</taxon>
    </lineage>
</organism>
<dbReference type="OrthoDB" id="336240at2759"/>
<protein>
    <submittedName>
        <fullName evidence="2">Uncharacterized protein</fullName>
    </submittedName>
</protein>
<sequence>MESQDIYNNNHQLRGYHQQQQHYQQGSRADKASSWLSSQQDPLPDNPSKKISNINEKSLTDIDRLNTIYRIACQRDERISSWCKDVERHRLTSQESSSFTVFSNNQLNRVSSLQPVGAHLNSRNPPVLLASPFLQPMHMSSPVNTMQQTDHLSSAMYSTSDALKPPRSIVNASSQIGFSGFNQFAPEYIHPSQSFLSCSTHPNALQIVDSNQQIRFNSSLMLAKHNEPSIKADGVCKPMPSPPTSHNNRTPTWSQIAAMDTQQLTCGTFGATTMHVKARISTVPTKRTVPAIPLVNGNMDLSMTEASATPASASQTAQVASPIRESKYITDSLAFISSGARNDQDISVIRPYTILWNMSATDIYDILSRYKTLKLPEVTKLPQCVHILMDVKTGKSLKTAYVELELNTSSSIEIDYLIRNITIPQAQGYHKTVTRSSYDELCNHLFSEWKGEFINGMACPHTNFRDSSATQQSQHYIGQRDLQRLLNICRFFKIYYNRKCAERPFEFLITIIMSIPWKQPHAVKIAQRDIIYECYKLAIKALYKHLRRANHSFDDSLLPRMVRAAIICDGFTVRQKKAMLANAKIECPPDLESYIQEPFLNTDFLRQENK</sequence>
<keyword evidence="3" id="KW-1185">Reference proteome</keyword>
<dbReference type="EMBL" id="DF836803">
    <property type="protein sequence ID" value="GAN11243.1"/>
    <property type="molecule type" value="Genomic_DNA"/>
</dbReference>
<evidence type="ECO:0000313" key="2">
    <source>
        <dbReference type="EMBL" id="GAN11243.1"/>
    </source>
</evidence>
<gene>
    <name evidence="2" type="ORF">MAM1_0514d10802</name>
</gene>
<name>A0A0C9N958_9FUNG</name>
<evidence type="ECO:0000313" key="3">
    <source>
        <dbReference type="Proteomes" id="UP000053815"/>
    </source>
</evidence>
<accession>A0A0C9N958</accession>
<evidence type="ECO:0000256" key="1">
    <source>
        <dbReference type="SAM" id="MobiDB-lite"/>
    </source>
</evidence>
<proteinExistence type="predicted"/>
<reference evidence="2" key="1">
    <citation type="submission" date="2014-09" db="EMBL/GenBank/DDBJ databases">
        <title>Draft genome sequence of an oleaginous Mucoromycotina fungus Mucor ambiguus NBRC6742.</title>
        <authorList>
            <person name="Takeda I."/>
            <person name="Yamane N."/>
            <person name="Morita T."/>
            <person name="Tamano K."/>
            <person name="Machida M."/>
            <person name="Baker S."/>
            <person name="Koike H."/>
        </authorList>
    </citation>
    <scope>NUCLEOTIDE SEQUENCE</scope>
    <source>
        <strain evidence="2">NBRC 6742</strain>
    </source>
</reference>
<feature type="region of interest" description="Disordered" evidence="1">
    <location>
        <begin position="16"/>
        <end position="52"/>
    </location>
</feature>